<dbReference type="Pfam" id="PF16344">
    <property type="entry name" value="FecR_C"/>
    <property type="match status" value="1"/>
</dbReference>
<evidence type="ECO:0000313" key="6">
    <source>
        <dbReference type="Proteomes" id="UP000632339"/>
    </source>
</evidence>
<keyword evidence="2" id="KW-1133">Transmembrane helix</keyword>
<dbReference type="Proteomes" id="UP000632339">
    <property type="component" value="Unassembled WGS sequence"/>
</dbReference>
<name>A0ABQ2I9C4_9BACT</name>
<dbReference type="InterPro" id="IPR012373">
    <property type="entry name" value="Ferrdict_sens_TM"/>
</dbReference>
<dbReference type="Gene3D" id="3.55.50.30">
    <property type="match status" value="1"/>
</dbReference>
<evidence type="ECO:0000259" key="3">
    <source>
        <dbReference type="Pfam" id="PF04773"/>
    </source>
</evidence>
<dbReference type="PANTHER" id="PTHR30273">
    <property type="entry name" value="PERIPLASMIC SIGNAL SENSOR AND SIGMA FACTOR ACTIVATOR FECR-RELATED"/>
    <property type="match status" value="1"/>
</dbReference>
<proteinExistence type="predicted"/>
<feature type="transmembrane region" description="Helical" evidence="2">
    <location>
        <begin position="65"/>
        <end position="86"/>
    </location>
</feature>
<sequence>MKRKSNKQQPDPEHLTDEERAAGERAKLLFTTLRNEKFSGSEKEVLWNQVEETISHKKQRSFNTFWISAAASVTLLLLAGVGYLVFYKDSARVMQEFAARGANGPKETQLILADKRVVSLQKENSSVEYKDNGALIQVDSSSTIGQQVAGDQQFNTLIVPYGKRSVLTLADGTRIWLNSGSKLVYPSHFDDRRREVYLEGQAFFSVRHSDDVPFHVYTRDMEVKVLGTEFDVSAYADDSYTSAVLATGSVELTTQPKSLFGSKTTKIVPGTRAVYDQQQATLQTEQVDVKEYVSWKDGYLVLNSAPLTEVLKKLSRYYRVDIILKQPKLADVRFGGTLDLQENIRDILEALSLTTGLIYKQQPNERRYVLEESTIKP</sequence>
<feature type="region of interest" description="Disordered" evidence="1">
    <location>
        <begin position="1"/>
        <end position="22"/>
    </location>
</feature>
<keyword evidence="2" id="KW-0812">Transmembrane</keyword>
<accession>A0ABQ2I9C4</accession>
<evidence type="ECO:0000313" key="5">
    <source>
        <dbReference type="EMBL" id="GGN01233.1"/>
    </source>
</evidence>
<organism evidence="5 6">
    <name type="scientific">Dyadobacter beijingensis</name>
    <dbReference type="NCBI Taxonomy" id="365489"/>
    <lineage>
        <taxon>Bacteria</taxon>
        <taxon>Pseudomonadati</taxon>
        <taxon>Bacteroidota</taxon>
        <taxon>Cytophagia</taxon>
        <taxon>Cytophagales</taxon>
        <taxon>Spirosomataceae</taxon>
        <taxon>Dyadobacter</taxon>
    </lineage>
</organism>
<dbReference type="InterPro" id="IPR006860">
    <property type="entry name" value="FecR"/>
</dbReference>
<protein>
    <submittedName>
        <fullName evidence="5">Anti-sigma factor</fullName>
    </submittedName>
</protein>
<reference evidence="6" key="1">
    <citation type="journal article" date="2019" name="Int. J. Syst. Evol. Microbiol.">
        <title>The Global Catalogue of Microorganisms (GCM) 10K type strain sequencing project: providing services to taxonomists for standard genome sequencing and annotation.</title>
        <authorList>
            <consortium name="The Broad Institute Genomics Platform"/>
            <consortium name="The Broad Institute Genome Sequencing Center for Infectious Disease"/>
            <person name="Wu L."/>
            <person name="Ma J."/>
        </authorList>
    </citation>
    <scope>NUCLEOTIDE SEQUENCE [LARGE SCALE GENOMIC DNA]</scope>
    <source>
        <strain evidence="6">CGMCC 1.6375</strain>
    </source>
</reference>
<gene>
    <name evidence="5" type="ORF">GCM10010967_39510</name>
</gene>
<keyword evidence="2" id="KW-0472">Membrane</keyword>
<dbReference type="Gene3D" id="2.60.120.1440">
    <property type="match status" value="1"/>
</dbReference>
<dbReference type="RefSeq" id="WP_019940553.1">
    <property type="nucleotide sequence ID" value="NZ_BMLI01000002.1"/>
</dbReference>
<dbReference type="PIRSF" id="PIRSF018266">
    <property type="entry name" value="FecR"/>
    <property type="match status" value="1"/>
</dbReference>
<keyword evidence="6" id="KW-1185">Reference proteome</keyword>
<evidence type="ECO:0000256" key="2">
    <source>
        <dbReference type="SAM" id="Phobius"/>
    </source>
</evidence>
<dbReference type="InterPro" id="IPR032508">
    <property type="entry name" value="FecR_C"/>
</dbReference>
<dbReference type="EMBL" id="BMLI01000002">
    <property type="protein sequence ID" value="GGN01233.1"/>
    <property type="molecule type" value="Genomic_DNA"/>
</dbReference>
<feature type="domain" description="FecR protein" evidence="3">
    <location>
        <begin position="161"/>
        <end position="251"/>
    </location>
</feature>
<dbReference type="Pfam" id="PF04773">
    <property type="entry name" value="FecR"/>
    <property type="match status" value="1"/>
</dbReference>
<evidence type="ECO:0000259" key="4">
    <source>
        <dbReference type="Pfam" id="PF16344"/>
    </source>
</evidence>
<dbReference type="PANTHER" id="PTHR30273:SF2">
    <property type="entry name" value="PROTEIN FECR"/>
    <property type="match status" value="1"/>
</dbReference>
<feature type="domain" description="Protein FecR C-terminal" evidence="4">
    <location>
        <begin position="299"/>
        <end position="364"/>
    </location>
</feature>
<evidence type="ECO:0000256" key="1">
    <source>
        <dbReference type="SAM" id="MobiDB-lite"/>
    </source>
</evidence>
<feature type="compositionally biased region" description="Basic and acidic residues" evidence="1">
    <location>
        <begin position="10"/>
        <end position="22"/>
    </location>
</feature>
<comment type="caution">
    <text evidence="5">The sequence shown here is derived from an EMBL/GenBank/DDBJ whole genome shotgun (WGS) entry which is preliminary data.</text>
</comment>